<protein>
    <submittedName>
        <fullName evidence="1">Uncharacterized protein</fullName>
    </submittedName>
</protein>
<sequence length="171" mass="19541">MAPAMRAIRYSLRAYEPMVKSFKAPVCGSRNLLRRPEVVTFMEQYKEDSVENSLKDLYGVDFADTSSLPIPEASSLLKSFMRAYCGTNAPKVQRFMQEISNYAYAGSMAHFAYRSLECRKPKKDRPTNCDNDEAEKEIWMKKLYRFLKKANAMKEGAVHPAKGLQLTCSQI</sequence>
<name>A0A9W9YIZ3_9CNID</name>
<dbReference type="Proteomes" id="UP001163046">
    <property type="component" value="Unassembled WGS sequence"/>
</dbReference>
<proteinExistence type="predicted"/>
<dbReference type="AlphaFoldDB" id="A0A9W9YIZ3"/>
<gene>
    <name evidence="1" type="ORF">OS493_034512</name>
</gene>
<dbReference type="EMBL" id="MU827350">
    <property type="protein sequence ID" value="KAJ7351908.1"/>
    <property type="molecule type" value="Genomic_DNA"/>
</dbReference>
<evidence type="ECO:0000313" key="2">
    <source>
        <dbReference type="Proteomes" id="UP001163046"/>
    </source>
</evidence>
<evidence type="ECO:0000313" key="1">
    <source>
        <dbReference type="EMBL" id="KAJ7351908.1"/>
    </source>
</evidence>
<comment type="caution">
    <text evidence="1">The sequence shown here is derived from an EMBL/GenBank/DDBJ whole genome shotgun (WGS) entry which is preliminary data.</text>
</comment>
<reference evidence="1" key="1">
    <citation type="submission" date="2023-01" db="EMBL/GenBank/DDBJ databases">
        <title>Genome assembly of the deep-sea coral Lophelia pertusa.</title>
        <authorList>
            <person name="Herrera S."/>
            <person name="Cordes E."/>
        </authorList>
    </citation>
    <scope>NUCLEOTIDE SEQUENCE</scope>
    <source>
        <strain evidence="1">USNM1676648</strain>
        <tissue evidence="1">Polyp</tissue>
    </source>
</reference>
<dbReference type="OrthoDB" id="5982454at2759"/>
<organism evidence="1 2">
    <name type="scientific">Desmophyllum pertusum</name>
    <dbReference type="NCBI Taxonomy" id="174260"/>
    <lineage>
        <taxon>Eukaryota</taxon>
        <taxon>Metazoa</taxon>
        <taxon>Cnidaria</taxon>
        <taxon>Anthozoa</taxon>
        <taxon>Hexacorallia</taxon>
        <taxon>Scleractinia</taxon>
        <taxon>Caryophylliina</taxon>
        <taxon>Caryophylliidae</taxon>
        <taxon>Desmophyllum</taxon>
    </lineage>
</organism>
<keyword evidence="2" id="KW-1185">Reference proteome</keyword>
<accession>A0A9W9YIZ3</accession>